<dbReference type="EMBL" id="CAUYUE010000015">
    <property type="protein sequence ID" value="CAK0786570.1"/>
    <property type="molecule type" value="Genomic_DNA"/>
</dbReference>
<keyword evidence="1" id="KW-0539">Nucleus</keyword>
<keyword evidence="1" id="KW-0233">DNA recombination</keyword>
<comment type="similarity">
    <text evidence="1">Belongs to the NSE1 family.</text>
</comment>
<comment type="catalytic activity">
    <reaction evidence="1">
        <text>S-ubiquitinyl-[E2 ubiquitin-conjugating enzyme]-L-cysteine + [acceptor protein]-L-lysine = [E2 ubiquitin-conjugating enzyme]-L-cysteine + N(6)-ubiquitinyl-[acceptor protein]-L-lysine.</text>
        <dbReference type="EC" id="2.3.2.27"/>
    </reaction>
</comment>
<proteinExistence type="inferred from homology"/>
<evidence type="ECO:0000313" key="2">
    <source>
        <dbReference type="EMBL" id="CAK0786570.1"/>
    </source>
</evidence>
<dbReference type="InterPro" id="IPR011513">
    <property type="entry name" value="Nse1"/>
</dbReference>
<gene>
    <name evidence="2" type="ORF">CVIRNUC_009783</name>
</gene>
<protein>
    <recommendedName>
        <fullName evidence="1">Non-structural maintenance of chromosomes element 1 homolog</fullName>
        <ecNumber evidence="1">2.3.2.27</ecNumber>
    </recommendedName>
</protein>
<dbReference type="GO" id="GO:0008270">
    <property type="term" value="F:zinc ion binding"/>
    <property type="evidence" value="ECO:0007669"/>
    <property type="project" value="UniProtKB-KW"/>
</dbReference>
<dbReference type="GO" id="GO:0061630">
    <property type="term" value="F:ubiquitin protein ligase activity"/>
    <property type="evidence" value="ECO:0007669"/>
    <property type="project" value="UniProtKB-EC"/>
</dbReference>
<reference evidence="2 3" key="1">
    <citation type="submission" date="2023-10" db="EMBL/GenBank/DDBJ databases">
        <authorList>
            <person name="Maclean D."/>
            <person name="Macfadyen A."/>
        </authorList>
    </citation>
    <scope>NUCLEOTIDE SEQUENCE [LARGE SCALE GENOMIC DNA]</scope>
</reference>
<dbReference type="PANTHER" id="PTHR20973">
    <property type="entry name" value="NON-SMC ELEMENT 1-RELATED"/>
    <property type="match status" value="1"/>
</dbReference>
<comment type="caution">
    <text evidence="2">The sequence shown here is derived from an EMBL/GenBank/DDBJ whole genome shotgun (WGS) entry which is preliminary data.</text>
</comment>
<comment type="subcellular location">
    <subcellularLocation>
        <location evidence="1">Nucleus</location>
    </subcellularLocation>
</comment>
<dbReference type="InterPro" id="IPR036388">
    <property type="entry name" value="WH-like_DNA-bd_sf"/>
</dbReference>
<dbReference type="Gene3D" id="1.10.10.10">
    <property type="entry name" value="Winged helix-like DNA-binding domain superfamily/Winged helix DNA-binding domain"/>
    <property type="match status" value="1"/>
</dbReference>
<sequence length="226" mass="24717">MSKTARCRSNAEASSSTASPGMQYLQKATFAQALMERTWMKEQEAKQLFLQITGTRSDHAYMAMVASVDADLMGFSFKLTRLLFPLDRTWYLAVVNKTSDEAAKTLGSHFTPAQIAFLKSVVEAIALDPDAEGGIATIGSMDANNLASTFSQTQATQCGSQAAGPRLTMTQKEKALEEFAEDGWLAAVPGRPGTYSLGVRSFLELKDFLHGLELPADTRQAWERFL</sequence>
<evidence type="ECO:0000256" key="1">
    <source>
        <dbReference type="RuleBase" id="RU368018"/>
    </source>
</evidence>
<keyword evidence="1" id="KW-0833">Ubl conjugation pathway</keyword>
<dbReference type="GO" id="GO:0000724">
    <property type="term" value="P:double-strand break repair via homologous recombination"/>
    <property type="evidence" value="ECO:0007669"/>
    <property type="project" value="TreeGrafter"/>
</dbReference>
<keyword evidence="1" id="KW-0479">Metal-binding</keyword>
<keyword evidence="1" id="KW-0227">DNA damage</keyword>
<dbReference type="EC" id="2.3.2.27" evidence="1"/>
<dbReference type="GO" id="GO:0030915">
    <property type="term" value="C:Smc5-Smc6 complex"/>
    <property type="evidence" value="ECO:0007669"/>
    <property type="project" value="UniProtKB-UniRule"/>
</dbReference>
<dbReference type="PANTHER" id="PTHR20973:SF0">
    <property type="entry name" value="NON-STRUCTURAL MAINTENANCE OF CHROMOSOMES ELEMENT 1 HOMOLOG"/>
    <property type="match status" value="1"/>
</dbReference>
<keyword evidence="1" id="KW-0863">Zinc-finger</keyword>
<keyword evidence="1" id="KW-0234">DNA repair</keyword>
<dbReference type="GO" id="GO:0005634">
    <property type="term" value="C:nucleus"/>
    <property type="evidence" value="ECO:0007669"/>
    <property type="project" value="UniProtKB-SubCell"/>
</dbReference>
<name>A0AAV1IK28_9CHLO</name>
<dbReference type="Pfam" id="PF07574">
    <property type="entry name" value="SMC_Nse1"/>
    <property type="match status" value="1"/>
</dbReference>
<keyword evidence="3" id="KW-1185">Reference proteome</keyword>
<comment type="subunit">
    <text evidence="1">Component of the Smc5-Smc6 complex.</text>
</comment>
<dbReference type="Proteomes" id="UP001314263">
    <property type="component" value="Unassembled WGS sequence"/>
</dbReference>
<organism evidence="2 3">
    <name type="scientific">Coccomyxa viridis</name>
    <dbReference type="NCBI Taxonomy" id="1274662"/>
    <lineage>
        <taxon>Eukaryota</taxon>
        <taxon>Viridiplantae</taxon>
        <taxon>Chlorophyta</taxon>
        <taxon>core chlorophytes</taxon>
        <taxon>Trebouxiophyceae</taxon>
        <taxon>Trebouxiophyceae incertae sedis</taxon>
        <taxon>Coccomyxaceae</taxon>
        <taxon>Coccomyxa</taxon>
    </lineage>
</organism>
<dbReference type="AlphaFoldDB" id="A0AAV1IK28"/>
<evidence type="ECO:0000313" key="3">
    <source>
        <dbReference type="Proteomes" id="UP001314263"/>
    </source>
</evidence>
<keyword evidence="1" id="KW-0862">Zinc</keyword>
<accession>A0AAV1IK28</accession>
<keyword evidence="1" id="KW-0808">Transferase</keyword>